<evidence type="ECO:0000256" key="7">
    <source>
        <dbReference type="ARBA" id="ARBA00023242"/>
    </source>
</evidence>
<feature type="region of interest" description="Disordered" evidence="8">
    <location>
        <begin position="1"/>
        <end position="37"/>
    </location>
</feature>
<dbReference type="GO" id="GO:0003700">
    <property type="term" value="F:DNA-binding transcription factor activity"/>
    <property type="evidence" value="ECO:0007669"/>
    <property type="project" value="InterPro"/>
</dbReference>
<evidence type="ECO:0000313" key="10">
    <source>
        <dbReference type="Proteomes" id="UP000626092"/>
    </source>
</evidence>
<keyword evidence="10" id="KW-1185">Reference proteome</keyword>
<feature type="compositionally biased region" description="Low complexity" evidence="8">
    <location>
        <begin position="197"/>
        <end position="217"/>
    </location>
</feature>
<dbReference type="InterPro" id="IPR006511">
    <property type="entry name" value="SHI_C"/>
</dbReference>
<keyword evidence="5" id="KW-0238">DNA-binding</keyword>
<keyword evidence="3" id="KW-0479">Metal-binding</keyword>
<comment type="subcellular location">
    <subcellularLocation>
        <location evidence="1">Nucleus</location>
    </subcellularLocation>
</comment>
<evidence type="ECO:0000256" key="3">
    <source>
        <dbReference type="ARBA" id="ARBA00022723"/>
    </source>
</evidence>
<feature type="compositionally biased region" description="Gly residues" evidence="8">
    <location>
        <begin position="1"/>
        <end position="12"/>
    </location>
</feature>
<dbReference type="GO" id="GO:0046872">
    <property type="term" value="F:metal ion binding"/>
    <property type="evidence" value="ECO:0007669"/>
    <property type="project" value="UniProtKB-KW"/>
</dbReference>
<evidence type="ECO:0000256" key="2">
    <source>
        <dbReference type="ARBA" id="ARBA00006911"/>
    </source>
</evidence>
<dbReference type="PANTHER" id="PTHR31604">
    <property type="entry name" value="PROTEIN LATERAL ROOT PRIMORDIUM 1"/>
    <property type="match status" value="1"/>
</dbReference>
<dbReference type="OrthoDB" id="692274at2759"/>
<reference evidence="9" key="1">
    <citation type="submission" date="2019-11" db="EMBL/GenBank/DDBJ databases">
        <authorList>
            <person name="Liu Y."/>
            <person name="Hou J."/>
            <person name="Li T.-Q."/>
            <person name="Guan C.-H."/>
            <person name="Wu X."/>
            <person name="Wu H.-Z."/>
            <person name="Ling F."/>
            <person name="Zhang R."/>
            <person name="Shi X.-G."/>
            <person name="Ren J.-P."/>
            <person name="Chen E.-F."/>
            <person name="Sun J.-M."/>
        </authorList>
    </citation>
    <scope>NUCLEOTIDE SEQUENCE</scope>
    <source>
        <strain evidence="9">Adult_tree_wgs_1</strain>
        <tissue evidence="9">Leaves</tissue>
    </source>
</reference>
<feature type="region of interest" description="Disordered" evidence="8">
    <location>
        <begin position="191"/>
        <end position="238"/>
    </location>
</feature>
<comment type="caution">
    <text evidence="9">The sequence shown here is derived from an EMBL/GenBank/DDBJ whole genome shotgun (WGS) entry which is preliminary data.</text>
</comment>
<feature type="compositionally biased region" description="Polar residues" evidence="8">
    <location>
        <begin position="22"/>
        <end position="35"/>
    </location>
</feature>
<organism evidence="9 10">
    <name type="scientific">Rhododendron simsii</name>
    <name type="common">Sims's rhododendron</name>
    <dbReference type="NCBI Taxonomy" id="118357"/>
    <lineage>
        <taxon>Eukaryota</taxon>
        <taxon>Viridiplantae</taxon>
        <taxon>Streptophyta</taxon>
        <taxon>Embryophyta</taxon>
        <taxon>Tracheophyta</taxon>
        <taxon>Spermatophyta</taxon>
        <taxon>Magnoliopsida</taxon>
        <taxon>eudicotyledons</taxon>
        <taxon>Gunneridae</taxon>
        <taxon>Pentapetalae</taxon>
        <taxon>asterids</taxon>
        <taxon>Ericales</taxon>
        <taxon>Ericaceae</taxon>
        <taxon>Ericoideae</taxon>
        <taxon>Rhodoreae</taxon>
        <taxon>Rhododendron</taxon>
    </lineage>
</organism>
<feature type="compositionally biased region" description="Basic and acidic residues" evidence="8">
    <location>
        <begin position="218"/>
        <end position="229"/>
    </location>
</feature>
<dbReference type="GO" id="GO:0045893">
    <property type="term" value="P:positive regulation of DNA-templated transcription"/>
    <property type="evidence" value="ECO:0007669"/>
    <property type="project" value="TreeGrafter"/>
</dbReference>
<dbReference type="PANTHER" id="PTHR31604:SF4">
    <property type="entry name" value="PROTEIN SHORT INTERNODES"/>
    <property type="match status" value="1"/>
</dbReference>
<evidence type="ECO:0000313" key="9">
    <source>
        <dbReference type="EMBL" id="KAF7134918.1"/>
    </source>
</evidence>
<evidence type="ECO:0000256" key="5">
    <source>
        <dbReference type="ARBA" id="ARBA00023125"/>
    </source>
</evidence>
<accession>A0A834LFS4</accession>
<dbReference type="EMBL" id="WJXA01000008">
    <property type="protein sequence ID" value="KAF7134918.1"/>
    <property type="molecule type" value="Genomic_DNA"/>
</dbReference>
<evidence type="ECO:0000256" key="6">
    <source>
        <dbReference type="ARBA" id="ARBA00023159"/>
    </source>
</evidence>
<dbReference type="GO" id="GO:0003677">
    <property type="term" value="F:DNA binding"/>
    <property type="evidence" value="ECO:0007669"/>
    <property type="project" value="UniProtKB-KW"/>
</dbReference>
<keyword evidence="4" id="KW-0862">Zinc</keyword>
<gene>
    <name evidence="9" type="ORF">RHSIM_Rhsim08G0124000</name>
</gene>
<dbReference type="InterPro" id="IPR006510">
    <property type="entry name" value="Znf_LRP1"/>
</dbReference>
<dbReference type="Pfam" id="PF05142">
    <property type="entry name" value="DUF702"/>
    <property type="match status" value="1"/>
</dbReference>
<dbReference type="Proteomes" id="UP000626092">
    <property type="component" value="Unassembled WGS sequence"/>
</dbReference>
<dbReference type="InterPro" id="IPR007818">
    <property type="entry name" value="SHI"/>
</dbReference>
<evidence type="ECO:0000256" key="8">
    <source>
        <dbReference type="SAM" id="MobiDB-lite"/>
    </source>
</evidence>
<keyword evidence="7" id="KW-0539">Nucleus</keyword>
<protein>
    <submittedName>
        <fullName evidence="9">Uncharacterized protein</fullName>
    </submittedName>
</protein>
<sequence length="369" mass="40148">MAGFFSLGGGSRGTTSTTTTTPQNHHQSNPTSEINPDSWFLYTRNNNNTPTNEEDTTASISYNKGFELWQHQHHHHHHHHEEQEQIHRHQHPTLHDLYSSVAGGGGGGLAMEVGPSRGGFDIGDDQNSRSAAAILMMRSTSGASGGTISCQDCGNQAKKDCVHMRCRTCCKSRGFQCQTHVKSTWVPAAKRRERQHQLASLQQQEQNQHQHQHQQLQQERENASKRMREIPGPNSSLICTRVVPHNASGGMEVGNFPPEVSSPAVFRCVRVSSIGDAEDQYAYQTAVNIGGHVFKGILLDQGPESQYLPGESSSGTTAPGGLNLIGAAHSANTTTAVGSPATPFLDPSLFPAPLNTFMSGTQFFPHQRS</sequence>
<name>A0A834LFS4_RHOSS</name>
<comment type="similarity">
    <text evidence="2">Belongs to the SHI protein family.</text>
</comment>
<dbReference type="NCBIfam" id="TIGR01624">
    <property type="entry name" value="LRP1_Cterm"/>
    <property type="match status" value="1"/>
</dbReference>
<evidence type="ECO:0000256" key="1">
    <source>
        <dbReference type="ARBA" id="ARBA00004123"/>
    </source>
</evidence>
<keyword evidence="6" id="KW-0010">Activator</keyword>
<dbReference type="GO" id="GO:0005634">
    <property type="term" value="C:nucleus"/>
    <property type="evidence" value="ECO:0007669"/>
    <property type="project" value="UniProtKB-SubCell"/>
</dbReference>
<dbReference type="AlphaFoldDB" id="A0A834LFS4"/>
<proteinExistence type="inferred from homology"/>
<dbReference type="NCBIfam" id="TIGR01623">
    <property type="entry name" value="put_zinc_LRP1"/>
    <property type="match status" value="1"/>
</dbReference>
<evidence type="ECO:0000256" key="4">
    <source>
        <dbReference type="ARBA" id="ARBA00022833"/>
    </source>
</evidence>